<reference evidence="1" key="1">
    <citation type="submission" date="2023-03" db="EMBL/GenBank/DDBJ databases">
        <title>Massive genome expansion in bonnet fungi (Mycena s.s.) driven by repeated elements and novel gene families across ecological guilds.</title>
        <authorList>
            <consortium name="Lawrence Berkeley National Laboratory"/>
            <person name="Harder C.B."/>
            <person name="Miyauchi S."/>
            <person name="Viragh M."/>
            <person name="Kuo A."/>
            <person name="Thoen E."/>
            <person name="Andreopoulos B."/>
            <person name="Lu D."/>
            <person name="Skrede I."/>
            <person name="Drula E."/>
            <person name="Henrissat B."/>
            <person name="Morin E."/>
            <person name="Kohler A."/>
            <person name="Barry K."/>
            <person name="LaButti K."/>
            <person name="Morin E."/>
            <person name="Salamov A."/>
            <person name="Lipzen A."/>
            <person name="Mereny Z."/>
            <person name="Hegedus B."/>
            <person name="Baldrian P."/>
            <person name="Stursova M."/>
            <person name="Weitz H."/>
            <person name="Taylor A."/>
            <person name="Grigoriev I.V."/>
            <person name="Nagy L.G."/>
            <person name="Martin F."/>
            <person name="Kauserud H."/>
        </authorList>
    </citation>
    <scope>NUCLEOTIDE SEQUENCE</scope>
    <source>
        <strain evidence="1">CBHHK173m</strain>
    </source>
</reference>
<comment type="caution">
    <text evidence="1">The sequence shown here is derived from an EMBL/GenBank/DDBJ whole genome shotgun (WGS) entry which is preliminary data.</text>
</comment>
<dbReference type="EMBL" id="JARJCN010000024">
    <property type="protein sequence ID" value="KAJ7089326.1"/>
    <property type="molecule type" value="Genomic_DNA"/>
</dbReference>
<gene>
    <name evidence="1" type="ORF">B0H15DRAFT_885465</name>
</gene>
<dbReference type="AlphaFoldDB" id="A0AAD6U8Q4"/>
<name>A0AAD6U8Q4_9AGAR</name>
<sequence>MADWPDSVLRRFRAVPLNPRENDLYGPWNKLLSYLFPPSSDFTVAPQSYLLSTSHGTADFVVEYEILYNNVPVLIVEIKPPGNLRLPSAREDADTLIRRRIRDLSEGCLLPTLHAVSAFGTQLAFYSRAQGQQIAPGGIAPDPVRLTDTAPLHWWSCDVLEEEGRQRFRSLTTEIVQACENLE</sequence>
<organism evidence="1 2">
    <name type="scientific">Mycena belliarum</name>
    <dbReference type="NCBI Taxonomy" id="1033014"/>
    <lineage>
        <taxon>Eukaryota</taxon>
        <taxon>Fungi</taxon>
        <taxon>Dikarya</taxon>
        <taxon>Basidiomycota</taxon>
        <taxon>Agaricomycotina</taxon>
        <taxon>Agaricomycetes</taxon>
        <taxon>Agaricomycetidae</taxon>
        <taxon>Agaricales</taxon>
        <taxon>Marasmiineae</taxon>
        <taxon>Mycenaceae</taxon>
        <taxon>Mycena</taxon>
    </lineage>
</organism>
<evidence type="ECO:0000313" key="1">
    <source>
        <dbReference type="EMBL" id="KAJ7089326.1"/>
    </source>
</evidence>
<proteinExistence type="predicted"/>
<evidence type="ECO:0000313" key="2">
    <source>
        <dbReference type="Proteomes" id="UP001222325"/>
    </source>
</evidence>
<dbReference type="Proteomes" id="UP001222325">
    <property type="component" value="Unassembled WGS sequence"/>
</dbReference>
<protein>
    <submittedName>
        <fullName evidence="1">Uncharacterized protein</fullName>
    </submittedName>
</protein>
<keyword evidence="2" id="KW-1185">Reference proteome</keyword>
<accession>A0AAD6U8Q4</accession>